<dbReference type="InterPro" id="IPR050086">
    <property type="entry name" value="MetN_ABC_transporter-like"/>
</dbReference>
<gene>
    <name evidence="9" type="ORF">IV43_GL000298</name>
</gene>
<evidence type="ECO:0000256" key="7">
    <source>
        <dbReference type="ARBA" id="ARBA00023136"/>
    </source>
</evidence>
<evidence type="ECO:0000313" key="10">
    <source>
        <dbReference type="Proteomes" id="UP000051491"/>
    </source>
</evidence>
<dbReference type="InterPro" id="IPR027417">
    <property type="entry name" value="P-loop_NTPase"/>
</dbReference>
<evidence type="ECO:0000256" key="6">
    <source>
        <dbReference type="ARBA" id="ARBA00022967"/>
    </source>
</evidence>
<dbReference type="GO" id="GO:0016020">
    <property type="term" value="C:membrane"/>
    <property type="evidence" value="ECO:0007669"/>
    <property type="project" value="InterPro"/>
</dbReference>
<keyword evidence="5" id="KW-0918">Phosphonate transport</keyword>
<dbReference type="InterPro" id="IPR003593">
    <property type="entry name" value="AAA+_ATPase"/>
</dbReference>
<keyword evidence="6" id="KW-1278">Translocase</keyword>
<evidence type="ECO:0000256" key="3">
    <source>
        <dbReference type="ARBA" id="ARBA00022741"/>
    </source>
</evidence>
<dbReference type="PANTHER" id="PTHR43166">
    <property type="entry name" value="AMINO ACID IMPORT ATP-BINDING PROTEIN"/>
    <property type="match status" value="1"/>
</dbReference>
<dbReference type="Pfam" id="PF00005">
    <property type="entry name" value="ABC_tran"/>
    <property type="match status" value="1"/>
</dbReference>
<dbReference type="SMART" id="SM00382">
    <property type="entry name" value="AAA"/>
    <property type="match status" value="1"/>
</dbReference>
<dbReference type="STRING" id="89059.LAC1533_0031"/>
<keyword evidence="3" id="KW-0547">Nucleotide-binding</keyword>
<keyword evidence="2" id="KW-1003">Cell membrane</keyword>
<dbReference type="CDD" id="cd03256">
    <property type="entry name" value="ABC_PhnC_transporter"/>
    <property type="match status" value="1"/>
</dbReference>
<dbReference type="InterPro" id="IPR003439">
    <property type="entry name" value="ABC_transporter-like_ATP-bd"/>
</dbReference>
<dbReference type="GO" id="GO:0015416">
    <property type="term" value="F:ABC-type phosphonate transporter activity"/>
    <property type="evidence" value="ECO:0007669"/>
    <property type="project" value="InterPro"/>
</dbReference>
<reference evidence="9 10" key="1">
    <citation type="journal article" date="2015" name="Genome Announc.">
        <title>Expanding the biotechnology potential of lactobacilli through comparative genomics of 213 strains and associated genera.</title>
        <authorList>
            <person name="Sun Z."/>
            <person name="Harris H.M."/>
            <person name="McCann A."/>
            <person name="Guo C."/>
            <person name="Argimon S."/>
            <person name="Zhang W."/>
            <person name="Yang X."/>
            <person name="Jeffery I.B."/>
            <person name="Cooney J.C."/>
            <person name="Kagawa T.F."/>
            <person name="Liu W."/>
            <person name="Song Y."/>
            <person name="Salvetti E."/>
            <person name="Wrobel A."/>
            <person name="Rasinkangas P."/>
            <person name="Parkhill J."/>
            <person name="Rea M.C."/>
            <person name="O'Sullivan O."/>
            <person name="Ritari J."/>
            <person name="Douillard F.P."/>
            <person name="Paul Ross R."/>
            <person name="Yang R."/>
            <person name="Briner A.E."/>
            <person name="Felis G.E."/>
            <person name="de Vos W.M."/>
            <person name="Barrangou R."/>
            <person name="Klaenhammer T.R."/>
            <person name="Caufield P.W."/>
            <person name="Cui Y."/>
            <person name="Zhang H."/>
            <person name="O'Toole P.W."/>
        </authorList>
    </citation>
    <scope>NUCLEOTIDE SEQUENCE [LARGE SCALE GENOMIC DNA]</scope>
    <source>
        <strain evidence="9 10">DSM 15353</strain>
    </source>
</reference>
<name>A0A0R2JU69_9LACO</name>
<dbReference type="PROSITE" id="PS50893">
    <property type="entry name" value="ABC_TRANSPORTER_2"/>
    <property type="match status" value="1"/>
</dbReference>
<keyword evidence="4" id="KW-0067">ATP-binding</keyword>
<dbReference type="InterPro" id="IPR012693">
    <property type="entry name" value="ABC_transpr_PhnC"/>
</dbReference>
<proteinExistence type="predicted"/>
<dbReference type="SUPFAM" id="SSF52540">
    <property type="entry name" value="P-loop containing nucleoside triphosphate hydrolases"/>
    <property type="match status" value="1"/>
</dbReference>
<dbReference type="InterPro" id="IPR017871">
    <property type="entry name" value="ABC_transporter-like_CS"/>
</dbReference>
<dbReference type="PATRIC" id="fig|89059.3.peg.303"/>
<dbReference type="Proteomes" id="UP000051491">
    <property type="component" value="Unassembled WGS sequence"/>
</dbReference>
<accession>A0A0R2JU69</accession>
<evidence type="ECO:0000256" key="4">
    <source>
        <dbReference type="ARBA" id="ARBA00022840"/>
    </source>
</evidence>
<evidence type="ECO:0000256" key="5">
    <source>
        <dbReference type="ARBA" id="ARBA00022885"/>
    </source>
</evidence>
<dbReference type="NCBIfam" id="TIGR02315">
    <property type="entry name" value="ABC_phnC"/>
    <property type="match status" value="1"/>
</dbReference>
<feature type="domain" description="ABC transporter" evidence="8">
    <location>
        <begin position="14"/>
        <end position="258"/>
    </location>
</feature>
<dbReference type="AlphaFoldDB" id="A0A0R2JU69"/>
<evidence type="ECO:0000259" key="8">
    <source>
        <dbReference type="PROSITE" id="PS50893"/>
    </source>
</evidence>
<evidence type="ECO:0000256" key="1">
    <source>
        <dbReference type="ARBA" id="ARBA00022448"/>
    </source>
</evidence>
<dbReference type="EMBL" id="JQBK01000119">
    <property type="protein sequence ID" value="KRN80563.1"/>
    <property type="molecule type" value="Genomic_DNA"/>
</dbReference>
<organism evidence="9 10">
    <name type="scientific">Ligilactobacillus acidipiscis</name>
    <dbReference type="NCBI Taxonomy" id="89059"/>
    <lineage>
        <taxon>Bacteria</taxon>
        <taxon>Bacillati</taxon>
        <taxon>Bacillota</taxon>
        <taxon>Bacilli</taxon>
        <taxon>Lactobacillales</taxon>
        <taxon>Lactobacillaceae</taxon>
        <taxon>Ligilactobacillus</taxon>
    </lineage>
</organism>
<dbReference type="GO" id="GO:0005524">
    <property type="term" value="F:ATP binding"/>
    <property type="evidence" value="ECO:0007669"/>
    <property type="project" value="UniProtKB-KW"/>
</dbReference>
<dbReference type="Gene3D" id="3.40.50.300">
    <property type="entry name" value="P-loop containing nucleotide triphosphate hydrolases"/>
    <property type="match status" value="1"/>
</dbReference>
<dbReference type="PROSITE" id="PS00211">
    <property type="entry name" value="ABC_TRANSPORTER_1"/>
    <property type="match status" value="1"/>
</dbReference>
<dbReference type="GO" id="GO:0016887">
    <property type="term" value="F:ATP hydrolysis activity"/>
    <property type="evidence" value="ECO:0007669"/>
    <property type="project" value="InterPro"/>
</dbReference>
<comment type="caution">
    <text evidence="9">The sequence shown here is derived from an EMBL/GenBank/DDBJ whole genome shotgun (WGS) entry which is preliminary data.</text>
</comment>
<evidence type="ECO:0000256" key="2">
    <source>
        <dbReference type="ARBA" id="ARBA00022475"/>
    </source>
</evidence>
<keyword evidence="7" id="KW-0472">Membrane</keyword>
<dbReference type="PANTHER" id="PTHR43166:SF6">
    <property type="entry name" value="PHOSPHONATES IMPORT ATP-BINDING PROTEIN PHNC"/>
    <property type="match status" value="1"/>
</dbReference>
<protein>
    <submittedName>
        <fullName evidence="9">Phosphate phosphonate ABC transporter ATPase</fullName>
    </submittedName>
</protein>
<sequence length="267" mass="29367">MKGGFKMSDRPVMIEFDDVQKVYPNGTVGLKDIDLKIYDGEFVAVVGLSGAGKSTLLRSINRMHDVTSGDLKVDGQSIVGYKGKDLRNLRRSIGMIFQDFNLVDRASVRRNVLSGRVGYYSTWKSSLGLFSAEDKQRAINSLKRVNMVEKLYTRVDELSGGQQQRVAIARALMQDPKIMLADEPIASLDPLTTNAVMDDLLSLNKDLGITVLANLHSVPLAMKYADRIIGLRAGQLVYDKPIAEVSEDDFAEIYSESHPVTGGAVHG</sequence>
<evidence type="ECO:0000313" key="9">
    <source>
        <dbReference type="EMBL" id="KRN80563.1"/>
    </source>
</evidence>
<keyword evidence="1" id="KW-0813">Transport</keyword>